<comment type="subcellular location">
    <subcellularLocation>
        <location evidence="1">Cell membrane</location>
        <topology evidence="1">Multi-pass membrane protein</topology>
    </subcellularLocation>
</comment>
<dbReference type="PROSITE" id="PS50893">
    <property type="entry name" value="ABC_TRANSPORTER_2"/>
    <property type="match status" value="1"/>
</dbReference>
<evidence type="ECO:0000313" key="9">
    <source>
        <dbReference type="EMBL" id="WMY72473.1"/>
    </source>
</evidence>
<evidence type="ECO:0000256" key="3">
    <source>
        <dbReference type="ARBA" id="ARBA00022741"/>
    </source>
</evidence>
<evidence type="ECO:0000256" key="5">
    <source>
        <dbReference type="ARBA" id="ARBA00022989"/>
    </source>
</evidence>
<evidence type="ECO:0000259" key="8">
    <source>
        <dbReference type="PROSITE" id="PS50893"/>
    </source>
</evidence>
<keyword evidence="10" id="KW-1185">Reference proteome</keyword>
<evidence type="ECO:0000256" key="2">
    <source>
        <dbReference type="ARBA" id="ARBA00022692"/>
    </source>
</evidence>
<dbReference type="SMART" id="SM00382">
    <property type="entry name" value="AAA"/>
    <property type="match status" value="1"/>
</dbReference>
<name>A0ABY9S646_9ENTR</name>
<feature type="transmembrane region" description="Helical" evidence="7">
    <location>
        <begin position="60"/>
        <end position="82"/>
    </location>
</feature>
<dbReference type="PANTHER" id="PTHR24221">
    <property type="entry name" value="ATP-BINDING CASSETTE SUB-FAMILY B"/>
    <property type="match status" value="1"/>
</dbReference>
<dbReference type="SUPFAM" id="SSF52540">
    <property type="entry name" value="P-loop containing nucleoside triphosphate hydrolases"/>
    <property type="match status" value="1"/>
</dbReference>
<feature type="transmembrane region" description="Helical" evidence="7">
    <location>
        <begin position="138"/>
        <end position="158"/>
    </location>
</feature>
<dbReference type="InterPro" id="IPR017871">
    <property type="entry name" value="ABC_transporter-like_CS"/>
</dbReference>
<dbReference type="InterPro" id="IPR039421">
    <property type="entry name" value="Type_1_exporter"/>
</dbReference>
<proteinExistence type="predicted"/>
<gene>
    <name evidence="9" type="ORF">RHD99_13355</name>
</gene>
<feature type="transmembrane region" description="Helical" evidence="7">
    <location>
        <begin position="292"/>
        <end position="316"/>
    </location>
</feature>
<organism evidence="9 10">
    <name type="scientific">Buttiauxella selenatireducens</name>
    <dbReference type="NCBI Taxonomy" id="3073902"/>
    <lineage>
        <taxon>Bacteria</taxon>
        <taxon>Pseudomonadati</taxon>
        <taxon>Pseudomonadota</taxon>
        <taxon>Gammaproteobacteria</taxon>
        <taxon>Enterobacterales</taxon>
        <taxon>Enterobacteriaceae</taxon>
        <taxon>Buttiauxella</taxon>
    </lineage>
</organism>
<keyword evidence="3" id="KW-0547">Nucleotide-binding</keyword>
<dbReference type="Gene3D" id="1.20.1560.10">
    <property type="entry name" value="ABC transporter type 1, transmembrane domain"/>
    <property type="match status" value="1"/>
</dbReference>
<evidence type="ECO:0000256" key="6">
    <source>
        <dbReference type="ARBA" id="ARBA00023136"/>
    </source>
</evidence>
<sequence>MKKINDKLQLVMYSLSLLLRSSPWLSGGFILLIAAQSILPTLGVIASIELGNIISSNDHTGLLMIAMLWALTFVIPGILAPITSTMQSVLNSQATFLTQRKIMEAASRIDNLSLIESPDIHDTLEVLSREAAHRPLNLLVNLVDIFRGTLTLLSLSLVLASVTWWLPLAFLVPLIPVTFAVAYSQIDIFKAMLGKGTSARLIKYYLSVLLDVKLAKEIRLFNLSAFFLEKHQQAFNELESELNQVRGRQLMRPQPWNLLYLGSALGVMFWFIDYLSTGKISFGGLLGTIQSISFFGLSCQWMVYSFASLGVCFGFFSRLRELESVAANYSISHCDEDIFPINEIVFEDVCFAYQNGHYVLRNINMRIQAGDHLAIVGENGAGKSTLIKLLCRLYLPTSGRITCNGVDIADIDIHTWRNQLSAIFQDFGHYTLTIRENVTFTANPSADDDIAFIEACRKAKFNLDEGTKADSLLGKEYAGTELSGGQWQRLALARALYASGDLIILDEPTSAMDPRIEAEIFNKFAELVQGKTSVMVTHRLGVVKHANSVIVLKKGEIVERGTPAELELACGEYYELLRLQREQYENHDVENGAVT</sequence>
<dbReference type="Pfam" id="PF00005">
    <property type="entry name" value="ABC_tran"/>
    <property type="match status" value="1"/>
</dbReference>
<keyword evidence="4 9" id="KW-0067">ATP-binding</keyword>
<dbReference type="GO" id="GO:0005524">
    <property type="term" value="F:ATP binding"/>
    <property type="evidence" value="ECO:0007669"/>
    <property type="project" value="UniProtKB-KW"/>
</dbReference>
<dbReference type="EMBL" id="CP133838">
    <property type="protein sequence ID" value="WMY72473.1"/>
    <property type="molecule type" value="Genomic_DNA"/>
</dbReference>
<evidence type="ECO:0000256" key="1">
    <source>
        <dbReference type="ARBA" id="ARBA00004651"/>
    </source>
</evidence>
<accession>A0ABY9S646</accession>
<dbReference type="PANTHER" id="PTHR24221:SF654">
    <property type="entry name" value="ATP-BINDING CASSETTE SUB-FAMILY B MEMBER 6"/>
    <property type="match status" value="1"/>
</dbReference>
<dbReference type="InterPro" id="IPR003593">
    <property type="entry name" value="AAA+_ATPase"/>
</dbReference>
<feature type="transmembrane region" description="Helical" evidence="7">
    <location>
        <begin position="256"/>
        <end position="272"/>
    </location>
</feature>
<evidence type="ECO:0000313" key="10">
    <source>
        <dbReference type="Proteomes" id="UP001246690"/>
    </source>
</evidence>
<dbReference type="InterPro" id="IPR003439">
    <property type="entry name" value="ABC_transporter-like_ATP-bd"/>
</dbReference>
<protein>
    <submittedName>
        <fullName evidence="9">ABC transporter ATP-binding protein</fullName>
    </submittedName>
</protein>
<dbReference type="Gene3D" id="3.40.50.300">
    <property type="entry name" value="P-loop containing nucleotide triphosphate hydrolases"/>
    <property type="match status" value="1"/>
</dbReference>
<evidence type="ECO:0000256" key="4">
    <source>
        <dbReference type="ARBA" id="ARBA00022840"/>
    </source>
</evidence>
<evidence type="ECO:0000256" key="7">
    <source>
        <dbReference type="SAM" id="Phobius"/>
    </source>
</evidence>
<dbReference type="InterPro" id="IPR036640">
    <property type="entry name" value="ABC1_TM_sf"/>
</dbReference>
<dbReference type="Proteomes" id="UP001246690">
    <property type="component" value="Chromosome"/>
</dbReference>
<dbReference type="PROSITE" id="PS00211">
    <property type="entry name" value="ABC_TRANSPORTER_1"/>
    <property type="match status" value="1"/>
</dbReference>
<reference evidence="9 10" key="1">
    <citation type="submission" date="2023-09" db="EMBL/GenBank/DDBJ databases">
        <title>Buttiauxella selenatireducens sp. nov., isolated from the rhizosphere of Cardamine hupingshanesis.</title>
        <authorList>
            <person name="Zhang S."/>
            <person name="Xu Z."/>
            <person name="Wang H."/>
            <person name="Guo Y."/>
        </authorList>
    </citation>
    <scope>NUCLEOTIDE SEQUENCE [LARGE SCALE GENOMIC DNA]</scope>
    <source>
        <strain evidence="9 10">R73</strain>
    </source>
</reference>
<dbReference type="SUPFAM" id="SSF90123">
    <property type="entry name" value="ABC transporter transmembrane region"/>
    <property type="match status" value="1"/>
</dbReference>
<feature type="domain" description="ABC transporter" evidence="8">
    <location>
        <begin position="344"/>
        <end position="579"/>
    </location>
</feature>
<keyword evidence="5 7" id="KW-1133">Transmembrane helix</keyword>
<feature type="transmembrane region" description="Helical" evidence="7">
    <location>
        <begin position="21"/>
        <end position="48"/>
    </location>
</feature>
<dbReference type="RefSeq" id="WP_309874402.1">
    <property type="nucleotide sequence ID" value="NZ_CP133838.1"/>
</dbReference>
<dbReference type="InterPro" id="IPR027417">
    <property type="entry name" value="P-loop_NTPase"/>
</dbReference>
<keyword evidence="6 7" id="KW-0472">Membrane</keyword>
<feature type="transmembrane region" description="Helical" evidence="7">
    <location>
        <begin position="164"/>
        <end position="183"/>
    </location>
</feature>
<keyword evidence="2 7" id="KW-0812">Transmembrane</keyword>